<name>A0A1L3J3Y7_9FLAO</name>
<reference evidence="1 2" key="1">
    <citation type="submission" date="2016-11" db="EMBL/GenBank/DDBJ databases">
        <title>Gramella sp. LPB0144 isolated from marine environment.</title>
        <authorList>
            <person name="Kim E."/>
            <person name="Yi H."/>
        </authorList>
    </citation>
    <scope>NUCLEOTIDE SEQUENCE [LARGE SCALE GENOMIC DNA]</scope>
    <source>
        <strain evidence="1 2">LPB0144</strain>
    </source>
</reference>
<dbReference type="Proteomes" id="UP000182510">
    <property type="component" value="Chromosome"/>
</dbReference>
<dbReference type="EMBL" id="CP018153">
    <property type="protein sequence ID" value="APG59836.1"/>
    <property type="molecule type" value="Genomic_DNA"/>
</dbReference>
<organism evidence="1 2">
    <name type="scientific">Christiangramia salexigens</name>
    <dbReference type="NCBI Taxonomy" id="1913577"/>
    <lineage>
        <taxon>Bacteria</taxon>
        <taxon>Pseudomonadati</taxon>
        <taxon>Bacteroidota</taxon>
        <taxon>Flavobacteriia</taxon>
        <taxon>Flavobacteriales</taxon>
        <taxon>Flavobacteriaceae</taxon>
        <taxon>Christiangramia</taxon>
    </lineage>
</organism>
<evidence type="ECO:0000313" key="1">
    <source>
        <dbReference type="EMBL" id="APG59836.1"/>
    </source>
</evidence>
<dbReference type="RefSeq" id="WP_072552488.1">
    <property type="nucleotide sequence ID" value="NZ_CP018153.1"/>
</dbReference>
<dbReference type="STRING" id="1913577.LPB144_05135"/>
<dbReference type="AlphaFoldDB" id="A0A1L3J3Y7"/>
<proteinExistence type="predicted"/>
<accession>A0A1L3J3Y7</accession>
<protein>
    <submittedName>
        <fullName evidence="1">Uncharacterized protein</fullName>
    </submittedName>
</protein>
<keyword evidence="2" id="KW-1185">Reference proteome</keyword>
<dbReference type="KEGG" id="grl:LPB144_05135"/>
<sequence length="113" mass="13495">MKVINFEDWKRKNEKSDTHLKISKSYEDLTDNEIRLLLEKVVDRLNFSIDQLYNSYKHHKEIFEILDSITKNQNTVKKNYDALKSLTLKTNEALHSQARVIKILMDNNEKEKN</sequence>
<evidence type="ECO:0000313" key="2">
    <source>
        <dbReference type="Proteomes" id="UP000182510"/>
    </source>
</evidence>
<gene>
    <name evidence="1" type="ORF">LPB144_05135</name>
</gene>